<dbReference type="Proteomes" id="UP000198280">
    <property type="component" value="Unassembled WGS sequence"/>
</dbReference>
<reference evidence="1 2" key="1">
    <citation type="submission" date="2017-06" db="EMBL/GenBank/DDBJ databases">
        <authorList>
            <person name="Kim H.J."/>
            <person name="Triplett B.A."/>
        </authorList>
    </citation>
    <scope>NUCLEOTIDE SEQUENCE [LARGE SCALE GENOMIC DNA]</scope>
    <source>
        <strain evidence="1 2">CGMCC 4.1858</strain>
    </source>
</reference>
<keyword evidence="2" id="KW-1185">Reference proteome</keyword>
<accession>A0A239KPF4</accession>
<organism evidence="1 2">
    <name type="scientific">Actinacidiphila glaucinigra</name>
    <dbReference type="NCBI Taxonomy" id="235986"/>
    <lineage>
        <taxon>Bacteria</taxon>
        <taxon>Bacillati</taxon>
        <taxon>Actinomycetota</taxon>
        <taxon>Actinomycetes</taxon>
        <taxon>Kitasatosporales</taxon>
        <taxon>Streptomycetaceae</taxon>
        <taxon>Actinacidiphila</taxon>
    </lineage>
</organism>
<dbReference type="EMBL" id="FZOF01000016">
    <property type="protein sequence ID" value="SNT19910.1"/>
    <property type="molecule type" value="Genomic_DNA"/>
</dbReference>
<evidence type="ECO:0000313" key="2">
    <source>
        <dbReference type="Proteomes" id="UP000198280"/>
    </source>
</evidence>
<dbReference type="AlphaFoldDB" id="A0A239KPF4"/>
<proteinExistence type="predicted"/>
<protein>
    <submittedName>
        <fullName evidence="1">Uncharacterized protein</fullName>
    </submittedName>
</protein>
<evidence type="ECO:0000313" key="1">
    <source>
        <dbReference type="EMBL" id="SNT19910.1"/>
    </source>
</evidence>
<sequence length="115" mass="12903">MSGETCLTETGEPELTVYHRHLACLLKRDAGQNFQALLVQARHITGTSYETTLYDHQQAFRLLWRHLECSGYLCRAHREARARLASGHIAPDERADLELFLTVYGQAYPATAAGA</sequence>
<gene>
    <name evidence="1" type="ORF">SAMN05216252_11692</name>
</gene>
<name>A0A239KPF4_9ACTN</name>